<dbReference type="PANTHER" id="PTHR34478:SF1">
    <property type="entry name" value="PROTEIN LEMA"/>
    <property type="match status" value="1"/>
</dbReference>
<evidence type="ECO:0000256" key="3">
    <source>
        <dbReference type="ARBA" id="ARBA00022692"/>
    </source>
</evidence>
<dbReference type="InterPro" id="IPR007156">
    <property type="entry name" value="MamQ_LemA"/>
</dbReference>
<dbReference type="Proteomes" id="UP000295444">
    <property type="component" value="Unassembled WGS sequence"/>
</dbReference>
<dbReference type="Pfam" id="PF04011">
    <property type="entry name" value="LemA"/>
    <property type="match status" value="1"/>
</dbReference>
<comment type="similarity">
    <text evidence="2">Belongs to the LemA family.</text>
</comment>
<dbReference type="Gene3D" id="1.20.1440.20">
    <property type="entry name" value="LemA-like domain"/>
    <property type="match status" value="1"/>
</dbReference>
<evidence type="ECO:0000256" key="2">
    <source>
        <dbReference type="ARBA" id="ARBA00008854"/>
    </source>
</evidence>
<dbReference type="PANTHER" id="PTHR34478">
    <property type="entry name" value="PROTEIN LEMA"/>
    <property type="match status" value="1"/>
</dbReference>
<protein>
    <submittedName>
        <fullName evidence="7">LemA protein</fullName>
    </submittedName>
</protein>
<feature type="transmembrane region" description="Helical" evidence="6">
    <location>
        <begin position="6"/>
        <end position="25"/>
    </location>
</feature>
<reference evidence="7 8" key="1">
    <citation type="submission" date="2019-03" db="EMBL/GenBank/DDBJ databases">
        <title>Genomic Encyclopedia of Type Strains, Phase IV (KMG-IV): sequencing the most valuable type-strain genomes for metagenomic binning, comparative biology and taxonomic classification.</title>
        <authorList>
            <person name="Goeker M."/>
        </authorList>
    </citation>
    <scope>NUCLEOTIDE SEQUENCE [LARGE SCALE GENOMIC DNA]</scope>
    <source>
        <strain evidence="7 8">DSM 45361</strain>
    </source>
</reference>
<dbReference type="RefSeq" id="WP_133848096.1">
    <property type="nucleotide sequence ID" value="NZ_SNXZ01000001.1"/>
</dbReference>
<dbReference type="OrthoDB" id="9804152at2"/>
<comment type="subcellular location">
    <subcellularLocation>
        <location evidence="1">Membrane</location>
        <topology evidence="1">Single-pass membrane protein</topology>
    </subcellularLocation>
</comment>
<keyword evidence="5 6" id="KW-0472">Membrane</keyword>
<sequence>MGPTGLVIIGAVVVVLLATIAFALLRRSFAKRYEAVEQAWRQVHAELVRRQDTAGRLLDVARGRFDQEELLRARAHAVAARGSGPVAQSAAEARLTRALGGFFQAAQAHPDLVADNGFRMLRWQLGESEHRIAAGVQAYNAMAHAYNARFSAFPARLGKGKHPQSQLYP</sequence>
<dbReference type="InterPro" id="IPR023353">
    <property type="entry name" value="LemA-like_dom_sf"/>
</dbReference>
<dbReference type="SUPFAM" id="SSF140478">
    <property type="entry name" value="LemA-like"/>
    <property type="match status" value="1"/>
</dbReference>
<evidence type="ECO:0000313" key="7">
    <source>
        <dbReference type="EMBL" id="TDQ05327.1"/>
    </source>
</evidence>
<evidence type="ECO:0000256" key="6">
    <source>
        <dbReference type="SAM" id="Phobius"/>
    </source>
</evidence>
<dbReference type="AlphaFoldDB" id="A0A4R6SMU1"/>
<gene>
    <name evidence="7" type="ORF">EV186_1011297</name>
</gene>
<evidence type="ECO:0000256" key="1">
    <source>
        <dbReference type="ARBA" id="ARBA00004167"/>
    </source>
</evidence>
<accession>A0A4R6SMU1</accession>
<proteinExistence type="inferred from homology"/>
<keyword evidence="8" id="KW-1185">Reference proteome</keyword>
<evidence type="ECO:0000313" key="8">
    <source>
        <dbReference type="Proteomes" id="UP000295444"/>
    </source>
</evidence>
<evidence type="ECO:0000256" key="4">
    <source>
        <dbReference type="ARBA" id="ARBA00022989"/>
    </source>
</evidence>
<name>A0A4R6SMU1_LABRH</name>
<keyword evidence="3 6" id="KW-0812">Transmembrane</keyword>
<dbReference type="GO" id="GO:0016020">
    <property type="term" value="C:membrane"/>
    <property type="evidence" value="ECO:0007669"/>
    <property type="project" value="UniProtKB-SubCell"/>
</dbReference>
<organism evidence="7 8">
    <name type="scientific">Labedaea rhizosphaerae</name>
    <dbReference type="NCBI Taxonomy" id="598644"/>
    <lineage>
        <taxon>Bacteria</taxon>
        <taxon>Bacillati</taxon>
        <taxon>Actinomycetota</taxon>
        <taxon>Actinomycetes</taxon>
        <taxon>Pseudonocardiales</taxon>
        <taxon>Pseudonocardiaceae</taxon>
        <taxon>Labedaea</taxon>
    </lineage>
</organism>
<keyword evidence="4 6" id="KW-1133">Transmembrane helix</keyword>
<evidence type="ECO:0000256" key="5">
    <source>
        <dbReference type="ARBA" id="ARBA00023136"/>
    </source>
</evidence>
<dbReference type="EMBL" id="SNXZ01000001">
    <property type="protein sequence ID" value="TDQ05327.1"/>
    <property type="molecule type" value="Genomic_DNA"/>
</dbReference>
<comment type="caution">
    <text evidence="7">The sequence shown here is derived from an EMBL/GenBank/DDBJ whole genome shotgun (WGS) entry which is preliminary data.</text>
</comment>